<dbReference type="InterPro" id="IPR021454">
    <property type="entry name" value="DUF3105"/>
</dbReference>
<evidence type="ECO:0000256" key="1">
    <source>
        <dbReference type="SAM" id="MobiDB-lite"/>
    </source>
</evidence>
<feature type="compositionally biased region" description="Pro residues" evidence="1">
    <location>
        <begin position="274"/>
        <end position="291"/>
    </location>
</feature>
<protein>
    <submittedName>
        <fullName evidence="2">DUF3105 domain-containing protein</fullName>
    </submittedName>
</protein>
<dbReference type="AlphaFoldDB" id="A0A4Q7J2T4"/>
<feature type="region of interest" description="Disordered" evidence="1">
    <location>
        <begin position="225"/>
        <end position="291"/>
    </location>
</feature>
<accession>A0A4Q7J2T4</accession>
<proteinExistence type="predicted"/>
<name>A0A4Q7J2T4_9PSEU</name>
<gene>
    <name evidence="2" type="ORF">EWH70_27680</name>
</gene>
<reference evidence="2 3" key="1">
    <citation type="submission" date="2019-02" db="EMBL/GenBank/DDBJ databases">
        <title>Draft genome sequence of Amycolatopsis sp. 8-3EHSu isolated from roots of Suaeda maritima.</title>
        <authorList>
            <person name="Duangmal K."/>
            <person name="Chantavorakit T."/>
        </authorList>
    </citation>
    <scope>NUCLEOTIDE SEQUENCE [LARGE SCALE GENOMIC DNA]</scope>
    <source>
        <strain evidence="2 3">8-3EHSu</strain>
    </source>
</reference>
<feature type="compositionally biased region" description="Basic residues" evidence="1">
    <location>
        <begin position="1"/>
        <end position="17"/>
    </location>
</feature>
<evidence type="ECO:0000313" key="2">
    <source>
        <dbReference type="EMBL" id="RZQ60876.1"/>
    </source>
</evidence>
<dbReference type="RefSeq" id="WP_130478449.1">
    <property type="nucleotide sequence ID" value="NZ_SFCC01000015.1"/>
</dbReference>
<feature type="compositionally biased region" description="Pro residues" evidence="1">
    <location>
        <begin position="234"/>
        <end position="243"/>
    </location>
</feature>
<dbReference type="OrthoDB" id="164831at2"/>
<feature type="region of interest" description="Disordered" evidence="1">
    <location>
        <begin position="1"/>
        <end position="20"/>
    </location>
</feature>
<sequence length="291" mass="30793">MASGTKKKPKNAMKSARKSSVVAKKGTPWGTIIAVVAILALAGGVFGWYYVQSADKREQANREEAAAAWAPSQQNPDPSLKIAGIVTQQYSGSVHVTATERVRYDKTPPFGGPHDGAWAACNGVVYPNPVRTENLVHSLEHGAVWITYNADKVSGDALNKLRVRVQNKPYMVMSPWPGLDSPISLQAWGHQLRVDSVDDERIDQFIAALRLNRNTYPEVGATCDVGPGQFDVDNPPPFDPAPYGPDAKPMDYKGSAGATPPEAGMTQPGAPGGAPVPPGGPQPNPAPPAGG</sequence>
<evidence type="ECO:0000313" key="3">
    <source>
        <dbReference type="Proteomes" id="UP000292003"/>
    </source>
</evidence>
<organism evidence="2 3">
    <name type="scientific">Amycolatopsis suaedae</name>
    <dbReference type="NCBI Taxonomy" id="2510978"/>
    <lineage>
        <taxon>Bacteria</taxon>
        <taxon>Bacillati</taxon>
        <taxon>Actinomycetota</taxon>
        <taxon>Actinomycetes</taxon>
        <taxon>Pseudonocardiales</taxon>
        <taxon>Pseudonocardiaceae</taxon>
        <taxon>Amycolatopsis</taxon>
    </lineage>
</organism>
<dbReference type="EMBL" id="SFCC01000015">
    <property type="protein sequence ID" value="RZQ60876.1"/>
    <property type="molecule type" value="Genomic_DNA"/>
</dbReference>
<dbReference type="Proteomes" id="UP000292003">
    <property type="component" value="Unassembled WGS sequence"/>
</dbReference>
<comment type="caution">
    <text evidence="2">The sequence shown here is derived from an EMBL/GenBank/DDBJ whole genome shotgun (WGS) entry which is preliminary data.</text>
</comment>
<dbReference type="Pfam" id="PF11303">
    <property type="entry name" value="DUF3105"/>
    <property type="match status" value="1"/>
</dbReference>
<keyword evidence="3" id="KW-1185">Reference proteome</keyword>